<evidence type="ECO:0000313" key="2">
    <source>
        <dbReference type="Proteomes" id="UP000192501"/>
    </source>
</evidence>
<name>A0A1X0QL19_9MICR</name>
<proteinExistence type="predicted"/>
<organism evidence="1 2">
    <name type="scientific">Hepatospora eriocheir</name>
    <dbReference type="NCBI Taxonomy" id="1081669"/>
    <lineage>
        <taxon>Eukaryota</taxon>
        <taxon>Fungi</taxon>
        <taxon>Fungi incertae sedis</taxon>
        <taxon>Microsporidia</taxon>
        <taxon>Hepatosporidae</taxon>
        <taxon>Hepatospora</taxon>
    </lineage>
</organism>
<protein>
    <submittedName>
        <fullName evidence="1">Uncharacterized protein</fullName>
    </submittedName>
</protein>
<dbReference type="EMBL" id="LTAI01000027">
    <property type="protein sequence ID" value="ORE00376.1"/>
    <property type="molecule type" value="Genomic_DNA"/>
</dbReference>
<dbReference type="VEuPathDB" id="MicrosporidiaDB:A0H76_1233"/>
<dbReference type="AlphaFoldDB" id="A0A1X0QL19"/>
<gene>
    <name evidence="1" type="ORF">A0H76_1233</name>
</gene>
<dbReference type="Proteomes" id="UP000192501">
    <property type="component" value="Unassembled WGS sequence"/>
</dbReference>
<accession>A0A1X0QL19</accession>
<dbReference type="VEuPathDB" id="MicrosporidiaDB:HERIO_2260"/>
<comment type="caution">
    <text evidence="1">The sequence shown here is derived from an EMBL/GenBank/DDBJ whole genome shotgun (WGS) entry which is preliminary data.</text>
</comment>
<evidence type="ECO:0000313" key="1">
    <source>
        <dbReference type="EMBL" id="ORE00376.1"/>
    </source>
</evidence>
<reference evidence="1 2" key="1">
    <citation type="journal article" date="2017" name="Environ. Microbiol.">
        <title>Decay of the glycolytic pathway and adaptation to intranuclear parasitism within Enterocytozoonidae microsporidia.</title>
        <authorList>
            <person name="Wiredu Boakye D."/>
            <person name="Jaroenlak P."/>
            <person name="Prachumwat A."/>
            <person name="Williams T.A."/>
            <person name="Bateman K.S."/>
            <person name="Itsathitphaisarn O."/>
            <person name="Sritunyalucksana K."/>
            <person name="Paszkiewicz K.H."/>
            <person name="Moore K.A."/>
            <person name="Stentiford G.D."/>
            <person name="Williams B.A."/>
        </authorList>
    </citation>
    <scope>NUCLEOTIDE SEQUENCE [LARGE SCALE GENOMIC DNA]</scope>
    <source>
        <strain evidence="2">canceri</strain>
    </source>
</reference>
<sequence>MYLVNKINKKILKSRNIDGVVFKCFNNKCVNYNKYVFICNESLLSSFNVPLCSILQICLKWFNSQIQVQIELEVNVGRKIFIKELIFFKGTV</sequence>